<feature type="region of interest" description="Disordered" evidence="1">
    <location>
        <begin position="114"/>
        <end position="192"/>
    </location>
</feature>
<evidence type="ECO:0000313" key="2">
    <source>
        <dbReference type="EMBL" id="HDA20053.1"/>
    </source>
</evidence>
<organism evidence="2">
    <name type="scientific">Sus scrofa</name>
    <name type="common">Pig</name>
    <dbReference type="NCBI Taxonomy" id="9823"/>
    <lineage>
        <taxon>Eukaryota</taxon>
        <taxon>Metazoa</taxon>
        <taxon>Chordata</taxon>
        <taxon>Craniata</taxon>
        <taxon>Vertebrata</taxon>
        <taxon>Euteleostomi</taxon>
        <taxon>Mammalia</taxon>
        <taxon>Eutheria</taxon>
        <taxon>Laurasiatheria</taxon>
        <taxon>Artiodactyla</taxon>
        <taxon>Suina</taxon>
        <taxon>Suidae</taxon>
        <taxon>Sus</taxon>
    </lineage>
</organism>
<name>A0A480H5Y9_PIG</name>
<feature type="region of interest" description="Disordered" evidence="1">
    <location>
        <begin position="207"/>
        <end position="266"/>
    </location>
</feature>
<feature type="region of interest" description="Disordered" evidence="1">
    <location>
        <begin position="46"/>
        <end position="81"/>
    </location>
</feature>
<dbReference type="EMBL" id="DQIR01064576">
    <property type="protein sequence ID" value="HDA20052.1"/>
    <property type="molecule type" value="Transcribed_RNA"/>
</dbReference>
<feature type="compositionally biased region" description="Basic and acidic residues" evidence="1">
    <location>
        <begin position="72"/>
        <end position="81"/>
    </location>
</feature>
<feature type="compositionally biased region" description="Pro residues" evidence="1">
    <location>
        <begin position="151"/>
        <end position="161"/>
    </location>
</feature>
<evidence type="ECO:0000256" key="1">
    <source>
        <dbReference type="SAM" id="MobiDB-lite"/>
    </source>
</evidence>
<feature type="compositionally biased region" description="Gly residues" evidence="1">
    <location>
        <begin position="139"/>
        <end position="149"/>
    </location>
</feature>
<proteinExistence type="predicted"/>
<accession>A0A480H5Y9</accession>
<dbReference type="AlphaFoldDB" id="A0A480H5Y9"/>
<sequence>MFSSLHRQRRLLHRSRPRRPRAGATFAVCMSRPVPAEQAWPRRARRALGTASRRPARRPGRRGCPSSLAPQADRRDAVGGRRGRGKELLAEIFLKPKCANGLRLRRDELRAVVAGGPGSESRPWQVWSGASRGAVSSQPGGGRAGGEGPAGPTPGASPAPAPASAGRLHGPGRRRAPSARDVDPYTPSAPGRLWPQLLAAGLALGSCAPRPASACRPPPSCSLPAGASFPVHPSPPAADTGGDPPQPLSPRHPSASPGAGLEGGAR</sequence>
<reference evidence="2" key="1">
    <citation type="journal article" date="2019" name="PeerJ">
        <title>Genes of the pig, Sus scrofa, reconstructed with EvidentialGene.</title>
        <authorList>
            <person name="Gilbert D.G."/>
        </authorList>
    </citation>
    <scope>NUCLEOTIDE SEQUENCE</scope>
</reference>
<dbReference type="EMBL" id="DQIR01064577">
    <property type="protein sequence ID" value="HDA20053.1"/>
    <property type="molecule type" value="Transcribed_RNA"/>
</dbReference>
<protein>
    <submittedName>
        <fullName evidence="2">Uncharacterized protein</fullName>
    </submittedName>
</protein>